<accession>A0A225U9Z5</accession>
<organism evidence="1 2">
    <name type="scientific">Raoultella ornithinolytica</name>
    <name type="common">Klebsiella ornithinolytica</name>
    <dbReference type="NCBI Taxonomy" id="54291"/>
    <lineage>
        <taxon>Bacteria</taxon>
        <taxon>Pseudomonadati</taxon>
        <taxon>Pseudomonadota</taxon>
        <taxon>Gammaproteobacteria</taxon>
        <taxon>Enterobacterales</taxon>
        <taxon>Enterobacteriaceae</taxon>
        <taxon>Klebsiella/Raoultella group</taxon>
        <taxon>Raoultella</taxon>
    </lineage>
</organism>
<reference evidence="1 2" key="1">
    <citation type="submission" date="2017-07" db="EMBL/GenBank/DDBJ databases">
        <title>Raoultella ornithinolytica strain HH3 draft genome.</title>
        <authorList>
            <person name="Duceppe M.-O."/>
            <person name="Huang H."/>
            <person name="Phipps-Todd B."/>
        </authorList>
    </citation>
    <scope>NUCLEOTIDE SEQUENCE [LARGE SCALE GENOMIC DNA]</scope>
    <source>
        <strain evidence="1 2">HH3</strain>
    </source>
</reference>
<dbReference type="RefSeq" id="WP_088911571.1">
    <property type="nucleotide sequence ID" value="NZ_CP048351.1"/>
</dbReference>
<dbReference type="AlphaFoldDB" id="A0A225U9Z5"/>
<evidence type="ECO:0000313" key="2">
    <source>
        <dbReference type="Proteomes" id="UP000229713"/>
    </source>
</evidence>
<sequence>MIKKDKSHVSKWHSGLKGKLWSSREIAYLIEHGNSKPLMDLSAELERSYHSVKGMRHKLGLGKRKSYRFWTKQEIDFLKCNAGKMVCRDIAKNLGRSLQSVKGKAEYMRLSLICIGENHPCAIHSDEDVLLCRELHTAGMSVKLIAEKMEISLGAVLAIVYGHRMTQQDRILFELDRMDARR</sequence>
<proteinExistence type="predicted"/>
<dbReference type="EMBL" id="NKYI01000024">
    <property type="protein sequence ID" value="PIK83291.1"/>
    <property type="molecule type" value="Genomic_DNA"/>
</dbReference>
<comment type="caution">
    <text evidence="1">The sequence shown here is derived from an EMBL/GenBank/DDBJ whole genome shotgun (WGS) entry which is preliminary data.</text>
</comment>
<protein>
    <submittedName>
        <fullName evidence="1">Uncharacterized protein</fullName>
    </submittedName>
</protein>
<dbReference type="Proteomes" id="UP000229713">
    <property type="component" value="Unassembled WGS sequence"/>
</dbReference>
<evidence type="ECO:0000313" key="1">
    <source>
        <dbReference type="EMBL" id="PIK83291.1"/>
    </source>
</evidence>
<name>A0A225U9Z5_RAOOR</name>
<gene>
    <name evidence="1" type="ORF">CFY86_16825</name>
</gene>